<dbReference type="PANTHER" id="PTHR34002">
    <property type="entry name" value="BLR1656 PROTEIN"/>
    <property type="match status" value="1"/>
</dbReference>
<sequence length="259" mass="28839">MRSVLRWLAASTLAAPLLALPLLTASSPASASTCTSGQARWSSSAPDAMWFQGNYVVHNNAWNAGGYDVQQRITVCSKGNWLVRARMDNRRGDGAVKTYPNVHRDWHNWSTGAEPRLETFSRILAVHAHRAPAAGIYNAAFDVWLNGVPGEHEVMIWTQNRGQRPAGSVRARNVEIGGRQWTVWASSRRDASYIAYVPERNYTRGRTAVLATIRDAKRRGLLSPRVTIGQVGYGFEIVSTGGVERTFKMDAFQLDVRRR</sequence>
<gene>
    <name evidence="4" type="ORF">ACFPQB_13655</name>
</gene>
<feature type="chain" id="PRO_5046242594" description="Glycosyl hydrolase family 12" evidence="3">
    <location>
        <begin position="32"/>
        <end position="259"/>
    </location>
</feature>
<evidence type="ECO:0000313" key="5">
    <source>
        <dbReference type="Proteomes" id="UP001596072"/>
    </source>
</evidence>
<dbReference type="Pfam" id="PF01670">
    <property type="entry name" value="Glyco_hydro_12"/>
    <property type="match status" value="1"/>
</dbReference>
<dbReference type="EMBL" id="JBHSNS010000006">
    <property type="protein sequence ID" value="MFC5729967.1"/>
    <property type="molecule type" value="Genomic_DNA"/>
</dbReference>
<dbReference type="InterPro" id="IPR013319">
    <property type="entry name" value="GH11/12"/>
</dbReference>
<dbReference type="InterPro" id="IPR002594">
    <property type="entry name" value="GH12"/>
</dbReference>
<evidence type="ECO:0008006" key="6">
    <source>
        <dbReference type="Google" id="ProtNLM"/>
    </source>
</evidence>
<protein>
    <recommendedName>
        <fullName evidence="6">Glycosyl hydrolase family 12</fullName>
    </recommendedName>
</protein>
<dbReference type="Proteomes" id="UP001596072">
    <property type="component" value="Unassembled WGS sequence"/>
</dbReference>
<keyword evidence="2" id="KW-0326">Glycosidase</keyword>
<evidence type="ECO:0000256" key="1">
    <source>
        <dbReference type="ARBA" id="ARBA00005519"/>
    </source>
</evidence>
<keyword evidence="2" id="KW-0378">Hydrolase</keyword>
<dbReference type="PANTHER" id="PTHR34002:SF9">
    <property type="entry name" value="XYLOGLUCAN-SPECIFIC ENDO-BETA-1,4-GLUCANASE A"/>
    <property type="match status" value="1"/>
</dbReference>
<keyword evidence="2" id="KW-0119">Carbohydrate metabolism</keyword>
<comment type="caution">
    <text evidence="4">The sequence shown here is derived from an EMBL/GenBank/DDBJ whole genome shotgun (WGS) entry which is preliminary data.</text>
</comment>
<dbReference type="InterPro" id="IPR013320">
    <property type="entry name" value="ConA-like_dom_sf"/>
</dbReference>
<proteinExistence type="inferred from homology"/>
<evidence type="ECO:0000313" key="4">
    <source>
        <dbReference type="EMBL" id="MFC5729967.1"/>
    </source>
</evidence>
<keyword evidence="5" id="KW-1185">Reference proteome</keyword>
<dbReference type="SUPFAM" id="SSF49899">
    <property type="entry name" value="Concanavalin A-like lectins/glucanases"/>
    <property type="match status" value="1"/>
</dbReference>
<comment type="similarity">
    <text evidence="1 2">Belongs to the glycosyl hydrolase 12 (cellulase H) family.</text>
</comment>
<keyword evidence="2" id="KW-0624">Polysaccharide degradation</keyword>
<accession>A0ABW0ZIS1</accession>
<evidence type="ECO:0000256" key="2">
    <source>
        <dbReference type="RuleBase" id="RU361163"/>
    </source>
</evidence>
<keyword evidence="3" id="KW-0732">Signal</keyword>
<feature type="signal peptide" evidence="3">
    <location>
        <begin position="1"/>
        <end position="31"/>
    </location>
</feature>
<name>A0ABW0ZIS1_9ACTN</name>
<organism evidence="4 5">
    <name type="scientific">Nocardioides vastitatis</name>
    <dbReference type="NCBI Taxonomy" id="2568655"/>
    <lineage>
        <taxon>Bacteria</taxon>
        <taxon>Bacillati</taxon>
        <taxon>Actinomycetota</taxon>
        <taxon>Actinomycetes</taxon>
        <taxon>Propionibacteriales</taxon>
        <taxon>Nocardioidaceae</taxon>
        <taxon>Nocardioides</taxon>
    </lineage>
</organism>
<dbReference type="Gene3D" id="2.60.120.180">
    <property type="match status" value="1"/>
</dbReference>
<dbReference type="RefSeq" id="WP_168798127.1">
    <property type="nucleotide sequence ID" value="NZ_JBHSNS010000006.1"/>
</dbReference>
<evidence type="ECO:0000256" key="3">
    <source>
        <dbReference type="SAM" id="SignalP"/>
    </source>
</evidence>
<reference evidence="5" key="1">
    <citation type="journal article" date="2019" name="Int. J. Syst. Evol. Microbiol.">
        <title>The Global Catalogue of Microorganisms (GCM) 10K type strain sequencing project: providing services to taxonomists for standard genome sequencing and annotation.</title>
        <authorList>
            <consortium name="The Broad Institute Genomics Platform"/>
            <consortium name="The Broad Institute Genome Sequencing Center for Infectious Disease"/>
            <person name="Wu L."/>
            <person name="Ma J."/>
        </authorList>
    </citation>
    <scope>NUCLEOTIDE SEQUENCE [LARGE SCALE GENOMIC DNA]</scope>
    <source>
        <strain evidence="5">YIM 94188</strain>
    </source>
</reference>